<evidence type="ECO:0000256" key="4">
    <source>
        <dbReference type="RuleBase" id="RU361277"/>
    </source>
</evidence>
<keyword evidence="2 4" id="KW-0862">Zinc</keyword>
<comment type="cofactor">
    <cofactor evidence="4">
        <name>Zn(2+)</name>
        <dbReference type="ChEBI" id="CHEBI:29105"/>
    </cofactor>
</comment>
<dbReference type="InterPro" id="IPR011032">
    <property type="entry name" value="GroES-like_sf"/>
</dbReference>
<organism evidence="8 9">
    <name type="scientific">Thermogemmatispora tikiterensis</name>
    <dbReference type="NCBI Taxonomy" id="1825093"/>
    <lineage>
        <taxon>Bacteria</taxon>
        <taxon>Bacillati</taxon>
        <taxon>Chloroflexota</taxon>
        <taxon>Ktedonobacteria</taxon>
        <taxon>Thermogemmatisporales</taxon>
        <taxon>Thermogemmatisporaceae</taxon>
        <taxon>Thermogemmatispora</taxon>
    </lineage>
</organism>
<gene>
    <name evidence="8" type="ORF">A4R35_14360</name>
</gene>
<dbReference type="PANTHER" id="PTHR43401:SF2">
    <property type="entry name" value="L-THREONINE 3-DEHYDROGENASE"/>
    <property type="match status" value="1"/>
</dbReference>
<accession>A0A328VNK4</accession>
<evidence type="ECO:0000313" key="8">
    <source>
        <dbReference type="EMBL" id="RAQ96724.1"/>
    </source>
</evidence>
<sequence>MWMSTLDLDPKRAIVTSLLGHFWRGAYFSSFAPLQVQNLPRRPLPAPDWVRVRNRLAGICGSDLALVAADVDPRVAAALAGQQLYPGHEVVGEVIEVGDAVQTLQVGDTVVLQYAPHCLTLGVQPPCRACAAGDYNLCERAYQPGPAQIGSGWCEEMLVHERQLFQLPESPEKPGEPLLSDEQAVMLEPTAVALHAVLRCPPQPDERVLIIGAGTIGLLTLQVVRALVPQAVVGVMARHAFQVERATRLGATHIIYPQDRYREVARVTGAELVSGPLGQPIVMGGYDVIYDTVGQSQTIQDALRWTRAGGTVVLVGRSLHRLHLDLTPVWSREVNLLGSLTHGQEYWPPEQPGRHSTFAVACELIAQGLLAPEQLITHRFALTDYRHALSTAMRRAQTRAIKVIFDYALQPALVVPNVRASRMRPRQTAPAPLHLPHAASITATTGPQAHTDIESETETFAPPPTSRRASAPSHDVTNRSSRALELEREEEEPTPGPCTERADDA</sequence>
<dbReference type="InterPro" id="IPR036291">
    <property type="entry name" value="NAD(P)-bd_dom_sf"/>
</dbReference>
<keyword evidence="3" id="KW-0560">Oxidoreductase</keyword>
<name>A0A328VNK4_9CHLR</name>
<evidence type="ECO:0000313" key="9">
    <source>
        <dbReference type="Proteomes" id="UP000248706"/>
    </source>
</evidence>
<dbReference type="PROSITE" id="PS00059">
    <property type="entry name" value="ADH_ZINC"/>
    <property type="match status" value="1"/>
</dbReference>
<feature type="region of interest" description="Disordered" evidence="5">
    <location>
        <begin position="444"/>
        <end position="505"/>
    </location>
</feature>
<dbReference type="AlphaFoldDB" id="A0A328VNK4"/>
<evidence type="ECO:0000256" key="3">
    <source>
        <dbReference type="ARBA" id="ARBA00023002"/>
    </source>
</evidence>
<proteinExistence type="inferred from homology"/>
<dbReference type="InterPro" id="IPR013149">
    <property type="entry name" value="ADH-like_C"/>
</dbReference>
<dbReference type="InterPro" id="IPR050129">
    <property type="entry name" value="Zn_alcohol_dh"/>
</dbReference>
<dbReference type="Pfam" id="PF00107">
    <property type="entry name" value="ADH_zinc_N"/>
    <property type="match status" value="1"/>
</dbReference>
<dbReference type="RefSeq" id="WP_112430533.1">
    <property type="nucleotide sequence ID" value="NZ_MCIF01000002.1"/>
</dbReference>
<reference evidence="8 9" key="1">
    <citation type="submission" date="2016-08" db="EMBL/GenBank/DDBJ databases">
        <title>Analysis of Carbohydrate Active Enzymes in Thermogemmatispora T81 Reveals Carbohydrate Degradation Ability.</title>
        <authorList>
            <person name="Tomazini A."/>
            <person name="Lal S."/>
            <person name="Stott M."/>
            <person name="Henrissat B."/>
            <person name="Polikarpov I."/>
            <person name="Sparling R."/>
            <person name="Levin D.B."/>
        </authorList>
    </citation>
    <scope>NUCLEOTIDE SEQUENCE [LARGE SCALE GENOMIC DNA]</scope>
    <source>
        <strain evidence="8 9">T81</strain>
    </source>
</reference>
<evidence type="ECO:0008006" key="10">
    <source>
        <dbReference type="Google" id="ProtNLM"/>
    </source>
</evidence>
<dbReference type="EMBL" id="MCIF01000002">
    <property type="protein sequence ID" value="RAQ96724.1"/>
    <property type="molecule type" value="Genomic_DNA"/>
</dbReference>
<evidence type="ECO:0000256" key="1">
    <source>
        <dbReference type="ARBA" id="ARBA00022723"/>
    </source>
</evidence>
<feature type="compositionally biased region" description="Low complexity" evidence="5">
    <location>
        <begin position="466"/>
        <end position="483"/>
    </location>
</feature>
<dbReference type="Gene3D" id="3.40.50.720">
    <property type="entry name" value="NAD(P)-binding Rossmann-like Domain"/>
    <property type="match status" value="1"/>
</dbReference>
<dbReference type="Pfam" id="PF08240">
    <property type="entry name" value="ADH_N"/>
    <property type="match status" value="1"/>
</dbReference>
<dbReference type="PANTHER" id="PTHR43401">
    <property type="entry name" value="L-THREONINE 3-DEHYDROGENASE"/>
    <property type="match status" value="1"/>
</dbReference>
<feature type="domain" description="Alcohol dehydrogenase-like N-terminal" evidence="7">
    <location>
        <begin position="47"/>
        <end position="169"/>
    </location>
</feature>
<comment type="similarity">
    <text evidence="4">Belongs to the zinc-containing alcohol dehydrogenase family.</text>
</comment>
<evidence type="ECO:0000256" key="2">
    <source>
        <dbReference type="ARBA" id="ARBA00022833"/>
    </source>
</evidence>
<protein>
    <recommendedName>
        <fullName evidence="10">Enoyl reductase (ER) domain-containing protein</fullName>
    </recommendedName>
</protein>
<evidence type="ECO:0000259" key="6">
    <source>
        <dbReference type="Pfam" id="PF00107"/>
    </source>
</evidence>
<dbReference type="SUPFAM" id="SSF51735">
    <property type="entry name" value="NAD(P)-binding Rossmann-fold domains"/>
    <property type="match status" value="1"/>
</dbReference>
<comment type="caution">
    <text evidence="8">The sequence shown here is derived from an EMBL/GenBank/DDBJ whole genome shotgun (WGS) entry which is preliminary data.</text>
</comment>
<keyword evidence="9" id="KW-1185">Reference proteome</keyword>
<evidence type="ECO:0000256" key="5">
    <source>
        <dbReference type="SAM" id="MobiDB-lite"/>
    </source>
</evidence>
<feature type="domain" description="Alcohol dehydrogenase-like C-terminal" evidence="6">
    <location>
        <begin position="216"/>
        <end position="348"/>
    </location>
</feature>
<dbReference type="GO" id="GO:0008270">
    <property type="term" value="F:zinc ion binding"/>
    <property type="evidence" value="ECO:0007669"/>
    <property type="project" value="InterPro"/>
</dbReference>
<keyword evidence="1 4" id="KW-0479">Metal-binding</keyword>
<evidence type="ECO:0000259" key="7">
    <source>
        <dbReference type="Pfam" id="PF08240"/>
    </source>
</evidence>
<dbReference type="GO" id="GO:0016491">
    <property type="term" value="F:oxidoreductase activity"/>
    <property type="evidence" value="ECO:0007669"/>
    <property type="project" value="UniProtKB-KW"/>
</dbReference>
<dbReference type="OrthoDB" id="9770238at2"/>
<dbReference type="Gene3D" id="3.90.180.10">
    <property type="entry name" value="Medium-chain alcohol dehydrogenases, catalytic domain"/>
    <property type="match status" value="1"/>
</dbReference>
<dbReference type="SUPFAM" id="SSF50129">
    <property type="entry name" value="GroES-like"/>
    <property type="match status" value="1"/>
</dbReference>
<dbReference type="Proteomes" id="UP000248706">
    <property type="component" value="Unassembled WGS sequence"/>
</dbReference>
<dbReference type="InterPro" id="IPR013154">
    <property type="entry name" value="ADH-like_N"/>
</dbReference>
<dbReference type="InterPro" id="IPR002328">
    <property type="entry name" value="ADH_Zn_CS"/>
</dbReference>